<protein>
    <recommendedName>
        <fullName evidence="3">SAM-dependent methyltransferase</fullName>
    </recommendedName>
</protein>
<dbReference type="STRING" id="1672749.BJF92_12095"/>
<gene>
    <name evidence="1" type="ORF">BJF92_12095</name>
</gene>
<dbReference type="InterPro" id="IPR002052">
    <property type="entry name" value="DNA_methylase_N6_adenine_CS"/>
</dbReference>
<dbReference type="Proteomes" id="UP000186143">
    <property type="component" value="Unassembled WGS sequence"/>
</dbReference>
<accession>A0A1Q9AN96</accession>
<dbReference type="GO" id="GO:0008168">
    <property type="term" value="F:methyltransferase activity"/>
    <property type="evidence" value="ECO:0007669"/>
    <property type="project" value="InterPro"/>
</dbReference>
<dbReference type="GO" id="GO:0032259">
    <property type="term" value="P:methylation"/>
    <property type="evidence" value="ECO:0007669"/>
    <property type="project" value="InterPro"/>
</dbReference>
<evidence type="ECO:0000313" key="1">
    <source>
        <dbReference type="EMBL" id="OLP56806.1"/>
    </source>
</evidence>
<reference evidence="1 2" key="1">
    <citation type="submission" date="2016-09" db="EMBL/GenBank/DDBJ databases">
        <title>Rhizobium sp. nov., a novel species isolated from the rice rhizosphere.</title>
        <authorList>
            <person name="Zhao J."/>
            <person name="Zhang X."/>
        </authorList>
    </citation>
    <scope>NUCLEOTIDE SEQUENCE [LARGE SCALE GENOMIC DNA]</scope>
    <source>
        <strain evidence="1 2">MH17</strain>
    </source>
</reference>
<evidence type="ECO:0000313" key="2">
    <source>
        <dbReference type="Proteomes" id="UP000186143"/>
    </source>
</evidence>
<dbReference type="GO" id="GO:0003676">
    <property type="term" value="F:nucleic acid binding"/>
    <property type="evidence" value="ECO:0007669"/>
    <property type="project" value="InterPro"/>
</dbReference>
<dbReference type="PROSITE" id="PS00092">
    <property type="entry name" value="N6_MTASE"/>
    <property type="match status" value="1"/>
</dbReference>
<evidence type="ECO:0008006" key="3">
    <source>
        <dbReference type="Google" id="ProtNLM"/>
    </source>
</evidence>
<proteinExistence type="predicted"/>
<sequence length="472" mass="51526">MNAVTPVIPAGLLQSVERARALLDEGDYVAARLLSAGAYEQAKAAVDHAQRVKASDRLIAKAREMQLSALEIEAMATVGLADEVDAAQAAGLISARGGRPKTVAGGDGFRIADLGVTRQQLHEARRLREVVRQMPDFVRVTLGERIKAGLSPTRANLRAAIGTASAGKADRGDNLYQTPPEATLSLLALERFSDLVWEPACGRGAIARVLEASGYQLRLSDLRDYGTQSEDGTAQEVGNFLASRAPEGGAGPDIVTNPPYGEDLNRFVAHALREHRPRKMALLLNLNVICGYADPDRTFWMEDHPPARVYAFKHRLPMMHRDGWEGEKASSRMNTGWFVWERQEDGSYGRSTLLHRIDWEDFAGRDPLSPNYAGAFGRASFVDVDAEDFTRQTPRRTLAESVEAVREQVRAWLAAARGQGRTQLDRRTLRQQLGIRDATAIALIDEFCAVGLLGPADDGGAHPILDWGSDAA</sequence>
<dbReference type="RefSeq" id="WP_075633827.1">
    <property type="nucleotide sequence ID" value="NZ_MKIO01000021.1"/>
</dbReference>
<dbReference type="EMBL" id="MKIO01000021">
    <property type="protein sequence ID" value="OLP56806.1"/>
    <property type="molecule type" value="Genomic_DNA"/>
</dbReference>
<organism evidence="1 2">
    <name type="scientific">Xaviernesmea rhizosphaerae</name>
    <dbReference type="NCBI Taxonomy" id="1672749"/>
    <lineage>
        <taxon>Bacteria</taxon>
        <taxon>Pseudomonadati</taxon>
        <taxon>Pseudomonadota</taxon>
        <taxon>Alphaproteobacteria</taxon>
        <taxon>Hyphomicrobiales</taxon>
        <taxon>Rhizobiaceae</taxon>
        <taxon>Rhizobium/Agrobacterium group</taxon>
        <taxon>Xaviernesmea</taxon>
    </lineage>
</organism>
<comment type="caution">
    <text evidence="1">The sequence shown here is derived from an EMBL/GenBank/DDBJ whole genome shotgun (WGS) entry which is preliminary data.</text>
</comment>
<name>A0A1Q9AN96_9HYPH</name>
<dbReference type="AlphaFoldDB" id="A0A1Q9AN96"/>